<dbReference type="Gene3D" id="3.90.1200.10">
    <property type="match status" value="1"/>
</dbReference>
<dbReference type="Proteomes" id="UP000580856">
    <property type="component" value="Unassembled WGS sequence"/>
</dbReference>
<protein>
    <recommendedName>
        <fullName evidence="1">Aminoglycoside phosphotransferase domain-containing protein</fullName>
    </recommendedName>
</protein>
<dbReference type="Pfam" id="PF01636">
    <property type="entry name" value="APH"/>
    <property type="match status" value="1"/>
</dbReference>
<dbReference type="AlphaFoldDB" id="A0A846QQ86"/>
<dbReference type="SUPFAM" id="SSF56112">
    <property type="entry name" value="Protein kinase-like (PK-like)"/>
    <property type="match status" value="1"/>
</dbReference>
<dbReference type="EMBL" id="JAATJA010000001">
    <property type="protein sequence ID" value="NJB67374.1"/>
    <property type="molecule type" value="Genomic_DNA"/>
</dbReference>
<evidence type="ECO:0000313" key="2">
    <source>
        <dbReference type="EMBL" id="NJB67374.1"/>
    </source>
</evidence>
<gene>
    <name evidence="2" type="ORF">GGQ74_001014</name>
</gene>
<dbReference type="InterPro" id="IPR002575">
    <property type="entry name" value="Aminoglycoside_PTrfase"/>
</dbReference>
<name>A0A846QQ86_9BACT</name>
<reference evidence="2 3" key="1">
    <citation type="submission" date="2020-03" db="EMBL/GenBank/DDBJ databases">
        <title>Genomic Encyclopedia of Type Strains, Phase IV (KMG-IV): sequencing the most valuable type-strain genomes for metagenomic binning, comparative biology and taxonomic classification.</title>
        <authorList>
            <person name="Goeker M."/>
        </authorList>
    </citation>
    <scope>NUCLEOTIDE SEQUENCE [LARGE SCALE GENOMIC DNA]</scope>
    <source>
        <strain evidence="2 3">DSM 24233</strain>
    </source>
</reference>
<accession>A0A846QQ86</accession>
<proteinExistence type="predicted"/>
<sequence length="361" mass="42290">MIRPTLESVERYLREVLGPDVTLTGVGEIGSLDEQGMKDFGYGKPLLINWTKGGAPGQAVLSLMRGDRYGHQGYWDRARVLMFQYDAGGRMERHVRPLGLGYLDGDGQMTPVRNPREFFILNEKIEGRDYFLDLYRIRGGDFRPQDEALAREFGHWLARVHSRRLDDPDLYIRRIRNLVGDCECIFGIVDGYPYPYSEFPPERFIAMEKRLVDWRWKLRRYTHRLAEVHGDFHPWNVLVRDGNPPDFGVLDRSRGEWGDPADDVATMTLNYVLFGLYDVARLDGPFLKLYRALWETYLADTGDTEMLDVIAPFYVFRALVVASPEWYPDHPVEVRRGLFRFIENVLEDERFDWENINRYME</sequence>
<dbReference type="InterPro" id="IPR011009">
    <property type="entry name" value="Kinase-like_dom_sf"/>
</dbReference>
<comment type="caution">
    <text evidence="2">The sequence shown here is derived from an EMBL/GenBank/DDBJ whole genome shotgun (WGS) entry which is preliminary data.</text>
</comment>
<evidence type="ECO:0000259" key="1">
    <source>
        <dbReference type="Pfam" id="PF01636"/>
    </source>
</evidence>
<organism evidence="2 3">
    <name type="scientific">Desulfobaculum xiamenense</name>
    <dbReference type="NCBI Taxonomy" id="995050"/>
    <lineage>
        <taxon>Bacteria</taxon>
        <taxon>Pseudomonadati</taxon>
        <taxon>Thermodesulfobacteriota</taxon>
        <taxon>Desulfovibrionia</taxon>
        <taxon>Desulfovibrionales</taxon>
        <taxon>Desulfovibrionaceae</taxon>
        <taxon>Desulfobaculum</taxon>
    </lineage>
</organism>
<feature type="domain" description="Aminoglycoside phosphotransferase" evidence="1">
    <location>
        <begin position="130"/>
        <end position="291"/>
    </location>
</feature>
<evidence type="ECO:0000313" key="3">
    <source>
        <dbReference type="Proteomes" id="UP000580856"/>
    </source>
</evidence>
<keyword evidence="3" id="KW-1185">Reference proteome</keyword>
<dbReference type="RefSeq" id="WP_167940435.1">
    <property type="nucleotide sequence ID" value="NZ_JAATJA010000001.1"/>
</dbReference>